<dbReference type="Pfam" id="PF00483">
    <property type="entry name" value="NTP_transferase"/>
    <property type="match status" value="1"/>
</dbReference>
<dbReference type="InterPro" id="IPR051161">
    <property type="entry name" value="Mannose-6P_isomerase_type2"/>
</dbReference>
<evidence type="ECO:0000313" key="4">
    <source>
        <dbReference type="Proteomes" id="UP001612915"/>
    </source>
</evidence>
<gene>
    <name evidence="3" type="ORF">ACIB24_14410</name>
</gene>
<keyword evidence="4" id="KW-1185">Reference proteome</keyword>
<reference evidence="3 4" key="1">
    <citation type="submission" date="2024-10" db="EMBL/GenBank/DDBJ databases">
        <title>The Natural Products Discovery Center: Release of the First 8490 Sequenced Strains for Exploring Actinobacteria Biosynthetic Diversity.</title>
        <authorList>
            <person name="Kalkreuter E."/>
            <person name="Kautsar S.A."/>
            <person name="Yang D."/>
            <person name="Bader C.D."/>
            <person name="Teijaro C.N."/>
            <person name="Fluegel L."/>
            <person name="Davis C.M."/>
            <person name="Simpson J.R."/>
            <person name="Lauterbach L."/>
            <person name="Steele A.D."/>
            <person name="Gui C."/>
            <person name="Meng S."/>
            <person name="Li G."/>
            <person name="Viehrig K."/>
            <person name="Ye F."/>
            <person name="Su P."/>
            <person name="Kiefer A.F."/>
            <person name="Nichols A."/>
            <person name="Cepeda A.J."/>
            <person name="Yan W."/>
            <person name="Fan B."/>
            <person name="Jiang Y."/>
            <person name="Adhikari A."/>
            <person name="Zheng C.-J."/>
            <person name="Schuster L."/>
            <person name="Cowan T.M."/>
            <person name="Smanski M.J."/>
            <person name="Chevrette M.G."/>
            <person name="De Carvalho L.P.S."/>
            <person name="Shen B."/>
        </authorList>
    </citation>
    <scope>NUCLEOTIDE SEQUENCE [LARGE SCALE GENOMIC DNA]</scope>
    <source>
        <strain evidence="3 4">NPDC049639</strain>
    </source>
</reference>
<dbReference type="CDD" id="cd02509">
    <property type="entry name" value="GDP-M1P_Guanylyltransferase"/>
    <property type="match status" value="1"/>
</dbReference>
<dbReference type="GO" id="GO:0016779">
    <property type="term" value="F:nucleotidyltransferase activity"/>
    <property type="evidence" value="ECO:0007669"/>
    <property type="project" value="UniProtKB-KW"/>
</dbReference>
<dbReference type="PANTHER" id="PTHR46390:SF1">
    <property type="entry name" value="MANNOSE-1-PHOSPHATE GUANYLYLTRANSFERASE"/>
    <property type="match status" value="1"/>
</dbReference>
<keyword evidence="3" id="KW-0548">Nucleotidyltransferase</keyword>
<organism evidence="3 4">
    <name type="scientific">Spongisporangium articulatum</name>
    <dbReference type="NCBI Taxonomy" id="3362603"/>
    <lineage>
        <taxon>Bacteria</taxon>
        <taxon>Bacillati</taxon>
        <taxon>Actinomycetota</taxon>
        <taxon>Actinomycetes</taxon>
        <taxon>Kineosporiales</taxon>
        <taxon>Kineosporiaceae</taxon>
        <taxon>Spongisporangium</taxon>
    </lineage>
</organism>
<dbReference type="InterPro" id="IPR029044">
    <property type="entry name" value="Nucleotide-diphossugar_trans"/>
</dbReference>
<feature type="domain" description="MannoseP isomerase/GMP-like beta-helix" evidence="2">
    <location>
        <begin position="317"/>
        <end position="370"/>
    </location>
</feature>
<dbReference type="Pfam" id="PF22640">
    <property type="entry name" value="ManC_GMP_beta-helix"/>
    <property type="match status" value="1"/>
</dbReference>
<comment type="caution">
    <text evidence="3">The sequence shown here is derived from an EMBL/GenBank/DDBJ whole genome shotgun (WGS) entry which is preliminary data.</text>
</comment>
<proteinExistence type="predicted"/>
<dbReference type="SUPFAM" id="SSF53448">
    <property type="entry name" value="Nucleotide-diphospho-sugar transferases"/>
    <property type="match status" value="1"/>
</dbReference>
<dbReference type="RefSeq" id="WP_398281490.1">
    <property type="nucleotide sequence ID" value="NZ_JBITLV010000004.1"/>
</dbReference>
<accession>A0ABW8AQ57</accession>
<protein>
    <submittedName>
        <fullName evidence="3">Mannose-1-phosphate guanylyltransferase</fullName>
    </submittedName>
</protein>
<dbReference type="InterPro" id="IPR049577">
    <property type="entry name" value="GMPP_N"/>
</dbReference>
<dbReference type="SUPFAM" id="SSF159283">
    <property type="entry name" value="Guanosine diphospho-D-mannose pyrophosphorylase/mannose-6-phosphate isomerase linker domain"/>
    <property type="match status" value="1"/>
</dbReference>
<dbReference type="InterPro" id="IPR005835">
    <property type="entry name" value="NTP_transferase_dom"/>
</dbReference>
<name>A0ABW8AQ57_9ACTN</name>
<evidence type="ECO:0000313" key="3">
    <source>
        <dbReference type="EMBL" id="MFI7588258.1"/>
    </source>
</evidence>
<dbReference type="EMBL" id="JBITLV010000004">
    <property type="protein sequence ID" value="MFI7588258.1"/>
    <property type="molecule type" value="Genomic_DNA"/>
</dbReference>
<evidence type="ECO:0000259" key="2">
    <source>
        <dbReference type="Pfam" id="PF22640"/>
    </source>
</evidence>
<evidence type="ECO:0000259" key="1">
    <source>
        <dbReference type="Pfam" id="PF00483"/>
    </source>
</evidence>
<feature type="domain" description="Nucleotidyl transferase" evidence="1">
    <location>
        <begin position="18"/>
        <end position="301"/>
    </location>
</feature>
<dbReference type="Proteomes" id="UP001612915">
    <property type="component" value="Unassembled WGS sequence"/>
</dbReference>
<dbReference type="InterPro" id="IPR054566">
    <property type="entry name" value="ManC/GMP-like_b-helix"/>
</dbReference>
<sequence>MTSDSSRGRPPLVPGFHAIVPAGGAGTRLWPLSRQASPKFLLDLTGCGRTLLQQTWDRLLPLAGSDGITLVTGVAHQDAVCEQLPELSAANLLAEPSPRDSAAAICLAAAVIARRHPDAVVGSFAADHVIRDEKAFQAAVVEAVTAARSGEIVTLGIQPDHPSTAFGYIRVGEKLEIPGTSTAHRVEAFVEKPDADTAASYLHEGGYRWNAGMFVARADVLLAELERNRPELHAGVLTIAEAWDSPEPGGRDAAMAAHWPELEKVAIDYAIAEPAAAAGRVAVVPVALGWDDVGDWASLTALLPGDAAVKVVGDAAQVVDVDASGIAVPAGGRLLAVLGLKDVVVIDTPSAVLVTTREWAQDVKKVVETLGELGRNDLR</sequence>
<keyword evidence="3" id="KW-0808">Transferase</keyword>
<dbReference type="Gene3D" id="3.90.550.10">
    <property type="entry name" value="Spore Coat Polysaccharide Biosynthesis Protein SpsA, Chain A"/>
    <property type="match status" value="1"/>
</dbReference>
<dbReference type="PANTHER" id="PTHR46390">
    <property type="entry name" value="MANNOSE-1-PHOSPHATE GUANYLYLTRANSFERASE"/>
    <property type="match status" value="1"/>
</dbReference>